<sequence length="86" mass="9798">MMNILLIKRIIAWTLLAVTLFYLLTGFGITNSSTVDSLTLGLLGKAMSFRLHEILWIPFIILLAAHVFLNTLMKIWKRSASNRPRP</sequence>
<reference evidence="2 3" key="2">
    <citation type="journal article" date="2008" name="Int. J. Syst. Evol. Microbiol.">
        <title>Methanocella paludicola gen. nov., sp. nov., a methane-producing archaeon, the first isolate of the lineage 'Rice Cluster I', and proposal of the new archaeal order Methanocellales ord. nov.</title>
        <authorList>
            <person name="Sakai S."/>
            <person name="Imachi H."/>
            <person name="Hanada S."/>
            <person name="Ohashi A."/>
            <person name="Harada H."/>
            <person name="Kamagata Y."/>
        </authorList>
    </citation>
    <scope>NUCLEOTIDE SEQUENCE [LARGE SCALE GENOMIC DNA]</scope>
    <source>
        <strain evidence="3">DSM 17711 / JCM 13418 / NBRC 101707 / SANAE</strain>
    </source>
</reference>
<dbReference type="KEGG" id="mpd:MCP_2089"/>
<dbReference type="AlphaFoldDB" id="D1Z0D9"/>
<dbReference type="EMBL" id="AP011532">
    <property type="protein sequence ID" value="BAI62161.1"/>
    <property type="molecule type" value="Genomic_DNA"/>
</dbReference>
<evidence type="ECO:0008006" key="4">
    <source>
        <dbReference type="Google" id="ProtNLM"/>
    </source>
</evidence>
<gene>
    <name evidence="2" type="ordered locus">MCP_2089</name>
</gene>
<reference evidence="2 3" key="1">
    <citation type="journal article" date="2007" name="Appl. Environ. Microbiol.">
        <title>Isolation of key methanogens for global methane emission from rice paddy fields: a novel isolate affiliated with the clone cluster rice cluster I.</title>
        <authorList>
            <person name="Sakai S."/>
            <person name="Imachi H."/>
            <person name="Sekiguchi Y."/>
            <person name="Ohashi A."/>
            <person name="Harada H."/>
            <person name="Kamagata Y."/>
        </authorList>
    </citation>
    <scope>NUCLEOTIDE SEQUENCE [LARGE SCALE GENOMIC DNA]</scope>
    <source>
        <strain evidence="3">DSM 17711 / JCM 13418 / NBRC 101707 / SANAE</strain>
    </source>
</reference>
<evidence type="ECO:0000313" key="2">
    <source>
        <dbReference type="EMBL" id="BAI62161.1"/>
    </source>
</evidence>
<keyword evidence="1" id="KW-0812">Transmembrane</keyword>
<keyword evidence="3" id="KW-1185">Reference proteome</keyword>
<dbReference type="eggNOG" id="arCOG09498">
    <property type="taxonomic scope" value="Archaea"/>
</dbReference>
<feature type="transmembrane region" description="Helical" evidence="1">
    <location>
        <begin position="56"/>
        <end position="76"/>
    </location>
</feature>
<keyword evidence="1" id="KW-1133">Transmembrane helix</keyword>
<dbReference type="Proteomes" id="UP000001882">
    <property type="component" value="Chromosome"/>
</dbReference>
<accession>D1Z0D9</accession>
<proteinExistence type="predicted"/>
<dbReference type="InParanoid" id="D1Z0D9"/>
<reference evidence="3" key="3">
    <citation type="journal article" date="2011" name="PLoS ONE">
        <title>Genome sequence of a mesophilic hydrogenotrophic methanogen Methanocella paludicola, the first cultivated representative of the order Methanocellales.</title>
        <authorList>
            <person name="Sakai S."/>
            <person name="Takaki Y."/>
            <person name="Shimamura S."/>
            <person name="Sekine M."/>
            <person name="Tajima T."/>
            <person name="Kosugi H."/>
            <person name="Ichikawa N."/>
            <person name="Tasumi E."/>
            <person name="Hiraki A.T."/>
            <person name="Shimizu A."/>
            <person name="Kato Y."/>
            <person name="Nishiko R."/>
            <person name="Mori K."/>
            <person name="Fujita N."/>
            <person name="Imachi H."/>
            <person name="Takai K."/>
        </authorList>
    </citation>
    <scope>NUCLEOTIDE SEQUENCE [LARGE SCALE GENOMIC DNA]</scope>
    <source>
        <strain evidence="3">DSM 17711 / JCM 13418 / NBRC 101707 / SANAE</strain>
    </source>
</reference>
<name>D1Z0D9_METPS</name>
<evidence type="ECO:0000313" key="3">
    <source>
        <dbReference type="Proteomes" id="UP000001882"/>
    </source>
</evidence>
<protein>
    <recommendedName>
        <fullName evidence="4">DUF4405 domain-containing protein</fullName>
    </recommendedName>
</protein>
<keyword evidence="1" id="KW-0472">Membrane</keyword>
<organism evidence="2 3">
    <name type="scientific">Methanocella paludicola (strain DSM 17711 / JCM 13418 / NBRC 101707 / SANAE)</name>
    <dbReference type="NCBI Taxonomy" id="304371"/>
    <lineage>
        <taxon>Archaea</taxon>
        <taxon>Methanobacteriati</taxon>
        <taxon>Methanobacteriota</taxon>
        <taxon>Stenosarchaea group</taxon>
        <taxon>Methanomicrobia</taxon>
        <taxon>Methanocellales</taxon>
        <taxon>Methanocellaceae</taxon>
        <taxon>Methanocella</taxon>
    </lineage>
</organism>
<evidence type="ECO:0000256" key="1">
    <source>
        <dbReference type="SAM" id="Phobius"/>
    </source>
</evidence>
<dbReference type="STRING" id="304371.MCP_2089"/>